<comment type="caution">
    <text evidence="2">The sequence shown here is derived from an EMBL/GenBank/DDBJ whole genome shotgun (WGS) entry which is preliminary data.</text>
</comment>
<accession>A0A5B7FFR6</accession>
<protein>
    <submittedName>
        <fullName evidence="2">Uncharacterized protein</fullName>
    </submittedName>
</protein>
<evidence type="ECO:0000313" key="2">
    <source>
        <dbReference type="EMBL" id="MPC44206.1"/>
    </source>
</evidence>
<organism evidence="2 3">
    <name type="scientific">Portunus trituberculatus</name>
    <name type="common">Swimming crab</name>
    <name type="synonym">Neptunus trituberculatus</name>
    <dbReference type="NCBI Taxonomy" id="210409"/>
    <lineage>
        <taxon>Eukaryota</taxon>
        <taxon>Metazoa</taxon>
        <taxon>Ecdysozoa</taxon>
        <taxon>Arthropoda</taxon>
        <taxon>Crustacea</taxon>
        <taxon>Multicrustacea</taxon>
        <taxon>Malacostraca</taxon>
        <taxon>Eumalacostraca</taxon>
        <taxon>Eucarida</taxon>
        <taxon>Decapoda</taxon>
        <taxon>Pleocyemata</taxon>
        <taxon>Brachyura</taxon>
        <taxon>Eubrachyura</taxon>
        <taxon>Portunoidea</taxon>
        <taxon>Portunidae</taxon>
        <taxon>Portuninae</taxon>
        <taxon>Portunus</taxon>
    </lineage>
</organism>
<gene>
    <name evidence="2" type="ORF">E2C01_037872</name>
</gene>
<dbReference type="AlphaFoldDB" id="A0A5B7FFR6"/>
<dbReference type="Proteomes" id="UP000324222">
    <property type="component" value="Unassembled WGS sequence"/>
</dbReference>
<name>A0A5B7FFR6_PORTR</name>
<evidence type="ECO:0000313" key="3">
    <source>
        <dbReference type="Proteomes" id="UP000324222"/>
    </source>
</evidence>
<proteinExistence type="predicted"/>
<keyword evidence="3" id="KW-1185">Reference proteome</keyword>
<feature type="region of interest" description="Disordered" evidence="1">
    <location>
        <begin position="1"/>
        <end position="27"/>
    </location>
</feature>
<sequence>MDDGDQTLGTSPDFEGTQDHQPDQWCENVPRGSTCYLMRTRAIRRIELLEGGEVPSGEEMPLTASVRCMSKSEGKTAATQVAECCSQKAGVKTRRVIPVVLWTQPEGRGHGCDISRGNYASLAAATAAL</sequence>
<evidence type="ECO:0000256" key="1">
    <source>
        <dbReference type="SAM" id="MobiDB-lite"/>
    </source>
</evidence>
<dbReference type="EMBL" id="VSRR010006177">
    <property type="protein sequence ID" value="MPC44206.1"/>
    <property type="molecule type" value="Genomic_DNA"/>
</dbReference>
<reference evidence="2 3" key="1">
    <citation type="submission" date="2019-05" db="EMBL/GenBank/DDBJ databases">
        <title>Another draft genome of Portunus trituberculatus and its Hox gene families provides insights of decapod evolution.</title>
        <authorList>
            <person name="Jeong J.-H."/>
            <person name="Song I."/>
            <person name="Kim S."/>
            <person name="Choi T."/>
            <person name="Kim D."/>
            <person name="Ryu S."/>
            <person name="Kim W."/>
        </authorList>
    </citation>
    <scope>NUCLEOTIDE SEQUENCE [LARGE SCALE GENOMIC DNA]</scope>
    <source>
        <tissue evidence="2">Muscle</tissue>
    </source>
</reference>